<gene>
    <name evidence="13" type="ORF">SAMN06893097_104337</name>
</gene>
<feature type="transmembrane region" description="Helical" evidence="10">
    <location>
        <begin position="261"/>
        <end position="280"/>
    </location>
</feature>
<dbReference type="InterPro" id="IPR050482">
    <property type="entry name" value="Sensor_HK_TwoCompSys"/>
</dbReference>
<dbReference type="GO" id="GO:0046983">
    <property type="term" value="F:protein dimerization activity"/>
    <property type="evidence" value="ECO:0007669"/>
    <property type="project" value="InterPro"/>
</dbReference>
<feature type="domain" description="Histidine kinase/HSP90-like ATPase" evidence="11">
    <location>
        <begin position="442"/>
        <end position="533"/>
    </location>
</feature>
<keyword evidence="8" id="KW-0902">Two-component regulatory system</keyword>
<dbReference type="Proteomes" id="UP000219514">
    <property type="component" value="Unassembled WGS sequence"/>
</dbReference>
<feature type="compositionally biased region" description="Basic and acidic residues" evidence="9">
    <location>
        <begin position="556"/>
        <end position="572"/>
    </location>
</feature>
<dbReference type="SUPFAM" id="SSF55874">
    <property type="entry name" value="ATPase domain of HSP90 chaperone/DNA topoisomerase II/histidine kinase"/>
    <property type="match status" value="1"/>
</dbReference>
<sequence>MPHSATSLLRITSWVTMGLGAVYAVTLVPGVRPTPGYRPGIDWWLNTAVDVGVVLVLALRTLVDRRDRAAWLFMTAGLVAALAGSTAYFAYYQHLDPIPSPSWADAGWLAFYALLAVGLVLRLRTRARRMPFSLSLDGLIAGLTAAALAENYVDGAAVPLGGDSTATLTTAYPIADLLLLALAVAALAMLRIGAGWSWWLLCASFVTFFVTDTIYAELVARGAYVGGEPVDLGWLLARLLLAGAALASLRWRESRTVDLEGVSVLALPGVCGLAVLGMLFHGSHAGITPFASVVALVAGVLMVGRTALTFRELRVLTELRQRALSERLVEAQDDERARIAADVHDDSIQALAAVDLRLGALRNRLRDRAPEEAVEVETAMDAVHGASDRLRHLLFELETPVLDATLTDGLRDAAAQVFEDSQVACTVEERGRAPLPQRARVSAYRIAREALVNARKHAEARTVTVTVDATVRGVEVHVVDDGRGTAATASLPSGRRHSGVVAMRDRALASGGWWRSAPGPGGIGTAVAFSLPVAGAGESAAPSTGDPLAGQQSADDVGRTGHGHDEVARHAPAEQPGEVTGDGSLEQVGRPAGGQHAGPRGGVRLR</sequence>
<keyword evidence="7" id="KW-0067">ATP-binding</keyword>
<feature type="transmembrane region" description="Helical" evidence="10">
    <location>
        <begin position="70"/>
        <end position="91"/>
    </location>
</feature>
<keyword evidence="10" id="KW-0812">Transmembrane</keyword>
<keyword evidence="10" id="KW-1133">Transmembrane helix</keyword>
<evidence type="ECO:0000256" key="6">
    <source>
        <dbReference type="ARBA" id="ARBA00022777"/>
    </source>
</evidence>
<feature type="transmembrane region" description="Helical" evidence="10">
    <location>
        <begin position="286"/>
        <end position="304"/>
    </location>
</feature>
<dbReference type="Pfam" id="PF07730">
    <property type="entry name" value="HisKA_3"/>
    <property type="match status" value="1"/>
</dbReference>
<evidence type="ECO:0000256" key="8">
    <source>
        <dbReference type="ARBA" id="ARBA00023012"/>
    </source>
</evidence>
<dbReference type="InterPro" id="IPR036890">
    <property type="entry name" value="HATPase_C_sf"/>
</dbReference>
<accession>A0A285EBW5</accession>
<dbReference type="AlphaFoldDB" id="A0A285EBW5"/>
<evidence type="ECO:0000256" key="7">
    <source>
        <dbReference type="ARBA" id="ARBA00022840"/>
    </source>
</evidence>
<evidence type="ECO:0000256" key="3">
    <source>
        <dbReference type="ARBA" id="ARBA00022553"/>
    </source>
</evidence>
<name>A0A285EBW5_9ACTN</name>
<dbReference type="PANTHER" id="PTHR24421:SF10">
    <property type="entry name" value="NITRATE_NITRITE SENSOR PROTEIN NARQ"/>
    <property type="match status" value="1"/>
</dbReference>
<feature type="transmembrane region" description="Helical" evidence="10">
    <location>
        <begin position="232"/>
        <end position="249"/>
    </location>
</feature>
<keyword evidence="6 13" id="KW-0418">Kinase</keyword>
<evidence type="ECO:0000256" key="5">
    <source>
        <dbReference type="ARBA" id="ARBA00022741"/>
    </source>
</evidence>
<dbReference type="GO" id="GO:0000155">
    <property type="term" value="F:phosphorelay sensor kinase activity"/>
    <property type="evidence" value="ECO:0007669"/>
    <property type="project" value="InterPro"/>
</dbReference>
<feature type="transmembrane region" description="Helical" evidence="10">
    <location>
        <begin position="197"/>
        <end position="220"/>
    </location>
</feature>
<dbReference type="Gene3D" id="3.30.565.10">
    <property type="entry name" value="Histidine kinase-like ATPase, C-terminal domain"/>
    <property type="match status" value="1"/>
</dbReference>
<comment type="catalytic activity">
    <reaction evidence="1">
        <text>ATP + protein L-histidine = ADP + protein N-phospho-L-histidine.</text>
        <dbReference type="EC" id="2.7.13.3"/>
    </reaction>
</comment>
<feature type="transmembrane region" description="Helical" evidence="10">
    <location>
        <begin position="169"/>
        <end position="190"/>
    </location>
</feature>
<dbReference type="CDD" id="cd16917">
    <property type="entry name" value="HATPase_UhpB-NarQ-NarX-like"/>
    <property type="match status" value="1"/>
</dbReference>
<feature type="transmembrane region" description="Helical" evidence="10">
    <location>
        <begin position="130"/>
        <end position="149"/>
    </location>
</feature>
<evidence type="ECO:0000256" key="10">
    <source>
        <dbReference type="SAM" id="Phobius"/>
    </source>
</evidence>
<evidence type="ECO:0000256" key="4">
    <source>
        <dbReference type="ARBA" id="ARBA00022679"/>
    </source>
</evidence>
<dbReference type="InterPro" id="IPR011712">
    <property type="entry name" value="Sig_transdc_His_kin_sub3_dim/P"/>
</dbReference>
<evidence type="ECO:0000256" key="2">
    <source>
        <dbReference type="ARBA" id="ARBA00012438"/>
    </source>
</evidence>
<feature type="compositionally biased region" description="Gly residues" evidence="9">
    <location>
        <begin position="591"/>
        <end position="606"/>
    </location>
</feature>
<feature type="domain" description="Signal transduction histidine kinase subgroup 3 dimerisation and phosphoacceptor" evidence="12">
    <location>
        <begin position="335"/>
        <end position="401"/>
    </location>
</feature>
<evidence type="ECO:0000256" key="9">
    <source>
        <dbReference type="SAM" id="MobiDB-lite"/>
    </source>
</evidence>
<evidence type="ECO:0000256" key="1">
    <source>
        <dbReference type="ARBA" id="ARBA00000085"/>
    </source>
</evidence>
<keyword evidence="14" id="KW-1185">Reference proteome</keyword>
<dbReference type="EC" id="2.7.13.3" evidence="2"/>
<dbReference type="EMBL" id="OBDO01000004">
    <property type="protein sequence ID" value="SNX96622.1"/>
    <property type="molecule type" value="Genomic_DNA"/>
</dbReference>
<evidence type="ECO:0000313" key="14">
    <source>
        <dbReference type="Proteomes" id="UP000219514"/>
    </source>
</evidence>
<reference evidence="13 14" key="1">
    <citation type="submission" date="2017-09" db="EMBL/GenBank/DDBJ databases">
        <authorList>
            <person name="Ehlers B."/>
            <person name="Leendertz F.H."/>
        </authorList>
    </citation>
    <scope>NUCLEOTIDE SEQUENCE [LARGE SCALE GENOMIC DNA]</scope>
    <source>
        <strain evidence="13 14">DSM 46844</strain>
    </source>
</reference>
<dbReference type="GO" id="GO:0005524">
    <property type="term" value="F:ATP binding"/>
    <property type="evidence" value="ECO:0007669"/>
    <property type="project" value="UniProtKB-KW"/>
</dbReference>
<keyword evidence="3" id="KW-0597">Phosphoprotein</keyword>
<dbReference type="InterPro" id="IPR003594">
    <property type="entry name" value="HATPase_dom"/>
</dbReference>
<proteinExistence type="predicted"/>
<keyword evidence="4" id="KW-0808">Transferase</keyword>
<organism evidence="13 14">
    <name type="scientific">Geodermatophilus sabuli</name>
    <dbReference type="NCBI Taxonomy" id="1564158"/>
    <lineage>
        <taxon>Bacteria</taxon>
        <taxon>Bacillati</taxon>
        <taxon>Actinomycetota</taxon>
        <taxon>Actinomycetes</taxon>
        <taxon>Geodermatophilales</taxon>
        <taxon>Geodermatophilaceae</taxon>
        <taxon>Geodermatophilus</taxon>
    </lineage>
</organism>
<protein>
    <recommendedName>
        <fullName evidence="2">histidine kinase</fullName>
        <ecNumber evidence="2">2.7.13.3</ecNumber>
    </recommendedName>
</protein>
<dbReference type="PANTHER" id="PTHR24421">
    <property type="entry name" value="NITRATE/NITRITE SENSOR PROTEIN NARX-RELATED"/>
    <property type="match status" value="1"/>
</dbReference>
<dbReference type="GO" id="GO:0016020">
    <property type="term" value="C:membrane"/>
    <property type="evidence" value="ECO:0007669"/>
    <property type="project" value="InterPro"/>
</dbReference>
<dbReference type="Gene3D" id="1.20.5.1930">
    <property type="match status" value="1"/>
</dbReference>
<feature type="transmembrane region" description="Helical" evidence="10">
    <location>
        <begin position="12"/>
        <end position="31"/>
    </location>
</feature>
<keyword evidence="10" id="KW-0472">Membrane</keyword>
<feature type="region of interest" description="Disordered" evidence="9">
    <location>
        <begin position="536"/>
        <end position="606"/>
    </location>
</feature>
<dbReference type="Pfam" id="PF02518">
    <property type="entry name" value="HATPase_c"/>
    <property type="match status" value="1"/>
</dbReference>
<evidence type="ECO:0000259" key="11">
    <source>
        <dbReference type="Pfam" id="PF02518"/>
    </source>
</evidence>
<evidence type="ECO:0000313" key="13">
    <source>
        <dbReference type="EMBL" id="SNX96622.1"/>
    </source>
</evidence>
<feature type="transmembrane region" description="Helical" evidence="10">
    <location>
        <begin position="103"/>
        <end position="123"/>
    </location>
</feature>
<feature type="transmembrane region" description="Helical" evidence="10">
    <location>
        <begin position="43"/>
        <end position="63"/>
    </location>
</feature>
<evidence type="ECO:0000259" key="12">
    <source>
        <dbReference type="Pfam" id="PF07730"/>
    </source>
</evidence>
<keyword evidence="5" id="KW-0547">Nucleotide-binding</keyword>